<reference evidence="1 2" key="1">
    <citation type="submission" date="2022-06" db="EMBL/GenBank/DDBJ databases">
        <title>Isolation of gut microbiota from human fecal samples.</title>
        <authorList>
            <person name="Pamer E.G."/>
            <person name="Barat B."/>
            <person name="Waligurski E."/>
            <person name="Medina S."/>
            <person name="Paddock L."/>
            <person name="Mostad J."/>
        </authorList>
    </citation>
    <scope>NUCLEOTIDE SEQUENCE [LARGE SCALE GENOMIC DNA]</scope>
    <source>
        <strain evidence="1 2">DFI.1.1</strain>
    </source>
</reference>
<comment type="caution">
    <text evidence="1">The sequence shown here is derived from an EMBL/GenBank/DDBJ whole genome shotgun (WGS) entry which is preliminary data.</text>
</comment>
<protein>
    <submittedName>
        <fullName evidence="1">Uncharacterized protein</fullName>
    </submittedName>
</protein>
<dbReference type="Proteomes" id="UP001206692">
    <property type="component" value="Unassembled WGS sequence"/>
</dbReference>
<sequence length="47" mass="5488">MDLQEVTNMSMEIRKKYHALERQIHEQEWTTEEDALAFLTDAGPSHG</sequence>
<organism evidence="1 2">
    <name type="scientific">Megasphaera massiliensis</name>
    <dbReference type="NCBI Taxonomy" id="1232428"/>
    <lineage>
        <taxon>Bacteria</taxon>
        <taxon>Bacillati</taxon>
        <taxon>Bacillota</taxon>
        <taxon>Negativicutes</taxon>
        <taxon>Veillonellales</taxon>
        <taxon>Veillonellaceae</taxon>
        <taxon>Megasphaera</taxon>
    </lineage>
</organism>
<evidence type="ECO:0000313" key="1">
    <source>
        <dbReference type="EMBL" id="MCQ5343637.1"/>
    </source>
</evidence>
<dbReference type="EMBL" id="JANGEW010000035">
    <property type="protein sequence ID" value="MCQ5343637.1"/>
    <property type="molecule type" value="Genomic_DNA"/>
</dbReference>
<accession>A0ABT1SV74</accession>
<gene>
    <name evidence="1" type="ORF">NE675_11465</name>
</gene>
<evidence type="ECO:0000313" key="2">
    <source>
        <dbReference type="Proteomes" id="UP001206692"/>
    </source>
</evidence>
<dbReference type="RefSeq" id="WP_227163250.1">
    <property type="nucleotide sequence ID" value="NZ_JAJCIO010000039.1"/>
</dbReference>
<name>A0ABT1SV74_9FIRM</name>
<proteinExistence type="predicted"/>
<keyword evidence="2" id="KW-1185">Reference proteome</keyword>